<name>A0ABX2UTB1_9BURK</name>
<dbReference type="Gene3D" id="2.60.120.1250">
    <property type="entry name" value="Peptidase M60, enhancin-like domain 1"/>
    <property type="match status" value="1"/>
</dbReference>
<comment type="caution">
    <text evidence="2">The sequence shown here is derived from an EMBL/GenBank/DDBJ whole genome shotgun (WGS) entry which is preliminary data.</text>
</comment>
<evidence type="ECO:0000313" key="2">
    <source>
        <dbReference type="EMBL" id="OAJ57827.1"/>
    </source>
</evidence>
<keyword evidence="3" id="KW-1185">Reference proteome</keyword>
<accession>A0ABX2UTB1</accession>
<dbReference type="PANTHER" id="PTHR15730">
    <property type="entry name" value="EXPERIMENTAL AUTOIMMUNE PROSTATITIS ANTIGEN 2-RELATED"/>
    <property type="match status" value="1"/>
</dbReference>
<dbReference type="PROSITE" id="PS51723">
    <property type="entry name" value="PEPTIDASE_M60"/>
    <property type="match status" value="1"/>
</dbReference>
<feature type="domain" description="Peptidase M60" evidence="1">
    <location>
        <begin position="102"/>
        <end position="418"/>
    </location>
</feature>
<reference evidence="2 3" key="1">
    <citation type="submission" date="2016-04" db="EMBL/GenBank/DDBJ databases">
        <title>Reclassification of Paraburkholderia panaciterrae (Farh et al. 2015) Dobritsa &amp; Samadpour 2016 as a later homotypic synonym of Paraburkholderia ginsengiterrae (Farh et al. 2015) Dobritsa &amp; Samadpour 2016.</title>
        <authorList>
            <person name="Dobritsa A.P."/>
            <person name="Kutumbaka K."/>
            <person name="Samadpour M."/>
        </authorList>
    </citation>
    <scope>NUCLEOTIDE SEQUENCE [LARGE SCALE GENOMIC DNA]</scope>
    <source>
        <strain evidence="2 3">DCY85-1</strain>
    </source>
</reference>
<dbReference type="InterPro" id="IPR031161">
    <property type="entry name" value="Peptidase_M60_dom"/>
</dbReference>
<dbReference type="InterPro" id="IPR051244">
    <property type="entry name" value="TCAF"/>
</dbReference>
<dbReference type="Gene3D" id="3.40.390.80">
    <property type="entry name" value="Peptidase M60, enhancin-like domain 2"/>
    <property type="match status" value="1"/>
</dbReference>
<dbReference type="Gene3D" id="1.10.390.30">
    <property type="entry name" value="Peptidase M60, enhancin-like domain 3"/>
    <property type="match status" value="1"/>
</dbReference>
<evidence type="ECO:0000259" key="1">
    <source>
        <dbReference type="PROSITE" id="PS51723"/>
    </source>
</evidence>
<dbReference type="PANTHER" id="PTHR15730:SF5">
    <property type="entry name" value="SI:CH211-210B2.2-RELATED"/>
    <property type="match status" value="1"/>
</dbReference>
<sequence length="495" mass="55337">MGDVWKVKSWQDAYLIEKYNGGVSFNLFESNRADGAPIGVYSVETGENAQWLLVPVDSVASSSESEQPREQSHIDAENRVYSIAPLPAASGEAIRAGNRKLADFQPSGLFVRTGETVKIELNAPKDMCVFIGPLWQSFSGGRTDNIVCLSASRGGGTFTSPSDGMMYFRYVSYAFEKTPGNAVVKVLAGGQRVPLYIAGQTTSAQWDNMLKSERSAPFVELVSDRTMITVKRGLYNRSGQVDPSSILSLTDRIRGLEDDISGLSPSKAPVDRPSPLRIHYLQDDFSTQREVEGVYMYATDYMVGMPDDSALDILEPAKLRSAWSIWHETGHVYQQDDWTPSFLVETTVNIYSLYVQSQMGYPSRLDEPGEDGPSSRQVAARYLKQANRDFSNENTFVPGHSAVWARLVMFERLRTVLGNDFYRNLHAYYRHNPLDDKDSTDDGKMNVFAYRSSLVSGFNLTEFFNRWGVRLTSQTTSKIRSLNLPQPSSKILDVI</sequence>
<dbReference type="Proteomes" id="UP000077961">
    <property type="component" value="Unassembled WGS sequence"/>
</dbReference>
<dbReference type="SMART" id="SM01276">
    <property type="entry name" value="M60-like"/>
    <property type="match status" value="1"/>
</dbReference>
<protein>
    <recommendedName>
        <fullName evidence="1">Peptidase M60 domain-containing protein</fullName>
    </recommendedName>
</protein>
<evidence type="ECO:0000313" key="3">
    <source>
        <dbReference type="Proteomes" id="UP000077961"/>
    </source>
</evidence>
<dbReference type="Pfam" id="PF13402">
    <property type="entry name" value="Peptidase_M60"/>
    <property type="match status" value="1"/>
</dbReference>
<organism evidence="2 3">
    <name type="scientific">Paraburkholderia ginsengiterrae</name>
    <dbReference type="NCBI Taxonomy" id="1462993"/>
    <lineage>
        <taxon>Bacteria</taxon>
        <taxon>Pseudomonadati</taxon>
        <taxon>Pseudomonadota</taxon>
        <taxon>Betaproteobacteria</taxon>
        <taxon>Burkholderiales</taxon>
        <taxon>Burkholderiaceae</taxon>
        <taxon>Paraburkholderia</taxon>
    </lineage>
</organism>
<dbReference type="EMBL" id="LXJZ01000177">
    <property type="protein sequence ID" value="OAJ57827.1"/>
    <property type="molecule type" value="Genomic_DNA"/>
</dbReference>
<dbReference type="InterPro" id="IPR042279">
    <property type="entry name" value="Pep_M60_3"/>
</dbReference>
<proteinExistence type="predicted"/>
<gene>
    <name evidence="2" type="ORF">A6V36_30760</name>
</gene>